<protein>
    <submittedName>
        <fullName evidence="5">Bifunctional 2',3'-cyclic-nucleotide 2'-phosphodiesterase/3'-nucleotidase</fullName>
    </submittedName>
</protein>
<dbReference type="KEGG" id="sale:EPH95_03855"/>
<evidence type="ECO:0000259" key="3">
    <source>
        <dbReference type="Pfam" id="PF02872"/>
    </source>
</evidence>
<dbReference type="InterPro" id="IPR029052">
    <property type="entry name" value="Metallo-depent_PP-like"/>
</dbReference>
<keyword evidence="1" id="KW-0732">Signal</keyword>
<dbReference type="PANTHER" id="PTHR11575">
    <property type="entry name" value="5'-NUCLEOTIDASE-RELATED"/>
    <property type="match status" value="1"/>
</dbReference>
<organism evidence="5 6">
    <name type="scientific">Salicibibacter halophilus</name>
    <dbReference type="NCBI Taxonomy" id="2502791"/>
    <lineage>
        <taxon>Bacteria</taxon>
        <taxon>Bacillati</taxon>
        <taxon>Bacillota</taxon>
        <taxon>Bacilli</taxon>
        <taxon>Bacillales</taxon>
        <taxon>Bacillaceae</taxon>
        <taxon>Salicibibacter</taxon>
    </lineage>
</organism>
<dbReference type="GO" id="GO:0008253">
    <property type="term" value="F:5'-nucleotidase activity"/>
    <property type="evidence" value="ECO:0007669"/>
    <property type="project" value="TreeGrafter"/>
</dbReference>
<dbReference type="PROSITE" id="PS00786">
    <property type="entry name" value="5_NUCLEOTIDASE_2"/>
    <property type="match status" value="1"/>
</dbReference>
<reference evidence="6" key="1">
    <citation type="submission" date="2019-01" db="EMBL/GenBank/DDBJ databases">
        <title>Genomic analysis of Salicibibacter sp. NKC3-5.</title>
        <authorList>
            <person name="Oh Y.J."/>
        </authorList>
    </citation>
    <scope>NUCLEOTIDE SEQUENCE [LARGE SCALE GENOMIC DNA]</scope>
    <source>
        <strain evidence="6">NKC3-5</strain>
    </source>
</reference>
<dbReference type="Pfam" id="PF22888">
    <property type="entry name" value="FIMAH"/>
    <property type="match status" value="1"/>
</dbReference>
<dbReference type="GO" id="GO:0008768">
    <property type="term" value="F:UDP-sugar diphosphatase activity"/>
    <property type="evidence" value="ECO:0007669"/>
    <property type="project" value="TreeGrafter"/>
</dbReference>
<sequence length="1249" mass="138156">MGVKITHEVWDGGKRMNAYFLPSVKSIAMMGTASMLLIPGSTFAEDQDDGNHDLTIMSTTDIHSNVMAYDYMNDEEVDDYGLAKTATLIEQVRAENDNTILFDSGDTIEGSMLGELETLVEPIEEDETQAVIKAMNELDYAAAGVGNHEFNFGLDFLDQTVESSDFPWLSANVYEAGTDREEHYYDPYTIIEHEVDGKDIDIGVIGFVPPQIMEWDNLHLEGDVEVRDIVESAERYLPELEEQSDIVVALAHTGISEDDDDKENAGVPLAEVDGIDALLLGHNHNTFPGHSDYDEIEGVDDENGTIHDVPAVMAGDWGSHLGTIELNLTEDNGEWSIEDAASDVTSVEGAEENDEIVALTEDVHERTLDHINEEVGSISDDVNTFFSRVMDNEVLQLVNDAQMWFAEDYFSDTEYEEKPLLSAAAPFRANGDYTEVDEGEVTIGNLADIYVYPNTLQVVDIDGDELKQWLERSAENFEQIDPEESSDQDLLASFSSYNFDVIEGVEYYLDVTQPEGERVQALTYEGDPVTADMEFLVATNNYRAGGGGGHLEDADIVEELVDENLQNRQVVAEYMEDMEEYDPHVTNNWSLYPADTAGDVTFTSSIEGVDHIDRHELDEVSFTGDYDGDEASYTYNFSESDSISASLLQDVVEQLEEDGAFANSEAVHTLDLHLRAVGHYEDQGDTDKVVDHMGGFHDLLDHQLENQWISEGGFETLQSLADDLIAAYDGTFSMNIYHTNDNHANTEMFPQLVTTLDEAKDEHGDGLLLDAGDVFTGTIYFNEFYGQDSLEFMNLMDYDAFVPGNHEFDLGDSEEGHPELVDFIDDAEFPVLGANMDFSEDEGLNQLTTDGISEEAEEGMIHDGIILEHEGEDIGVFGLNTEDTVDISSPMDVEFSDYAQAAQDMVDQFEDEGIDKIIALTHLGYDSDPSVGNDLLLAEQVEEIDVIVGGHSHTALEELTIVTENEDGEEMDPTVIGQAGEYGEHLGRMNVTFDEDGVITEADGELMDTEEREPDPEAQDILDPYQDTIEDIQNEEVGATVVNDLPNPRHGDGDDESVRADETALGNLISDAQLEAAQLTDEDTMMALQNGGGIRTSIETGEVTVGDIIEVQPFGNRLTLLELSGEELIETFEASVSNSPEENGGFLQISGDTRLTYDSSQDPGERVETLEVNMDGEYEEIAEDDMYTVATNNFTATGGDGHDVLGDAYDDGRGTIVGDTDWEMLRDYMVELEEVDYEVEDRIQDVADE</sequence>
<dbReference type="NCBIfam" id="NF006938">
    <property type="entry name" value="PRK09420.1"/>
    <property type="match status" value="1"/>
</dbReference>
<dbReference type="GO" id="GO:0030288">
    <property type="term" value="C:outer membrane-bounded periplasmic space"/>
    <property type="evidence" value="ECO:0007669"/>
    <property type="project" value="TreeGrafter"/>
</dbReference>
<dbReference type="InterPro" id="IPR008334">
    <property type="entry name" value="5'-Nucleotdase_C"/>
</dbReference>
<feature type="domain" description="5'-Nucleotidase C-terminal" evidence="3">
    <location>
        <begin position="1055"/>
        <end position="1205"/>
    </location>
</feature>
<dbReference type="Gene3D" id="3.60.21.10">
    <property type="match status" value="2"/>
</dbReference>
<dbReference type="GO" id="GO:0046872">
    <property type="term" value="F:metal ion binding"/>
    <property type="evidence" value="ECO:0007669"/>
    <property type="project" value="InterPro"/>
</dbReference>
<feature type="domain" description="Calcineurin-like phosphoesterase" evidence="2">
    <location>
        <begin position="734"/>
        <end position="954"/>
    </location>
</feature>
<dbReference type="PANTHER" id="PTHR11575:SF24">
    <property type="entry name" value="5'-NUCLEOTIDASE"/>
    <property type="match status" value="1"/>
</dbReference>
<evidence type="ECO:0000313" key="6">
    <source>
        <dbReference type="Proteomes" id="UP000319756"/>
    </source>
</evidence>
<dbReference type="PRINTS" id="PR01607">
    <property type="entry name" value="APYRASEFAMLY"/>
</dbReference>
<dbReference type="GO" id="GO:0000166">
    <property type="term" value="F:nucleotide binding"/>
    <property type="evidence" value="ECO:0007669"/>
    <property type="project" value="InterPro"/>
</dbReference>
<name>A0A514LEZ2_9BACI</name>
<dbReference type="InterPro" id="IPR054470">
    <property type="entry name" value="FIMAH_dom"/>
</dbReference>
<gene>
    <name evidence="5" type="ORF">EPH95_03855</name>
</gene>
<dbReference type="AlphaFoldDB" id="A0A514LEZ2"/>
<evidence type="ECO:0000259" key="4">
    <source>
        <dbReference type="Pfam" id="PF22888"/>
    </source>
</evidence>
<dbReference type="GO" id="GO:0009166">
    <property type="term" value="P:nucleotide catabolic process"/>
    <property type="evidence" value="ECO:0007669"/>
    <property type="project" value="InterPro"/>
</dbReference>
<dbReference type="SUPFAM" id="SSF55816">
    <property type="entry name" value="5'-nucleotidase (syn. UDP-sugar hydrolase), C-terminal domain"/>
    <property type="match status" value="2"/>
</dbReference>
<dbReference type="InterPro" id="IPR004843">
    <property type="entry name" value="Calcineurin-like_PHP"/>
</dbReference>
<accession>A0A514LEZ2</accession>
<feature type="domain" description="5'-Nucleotidase C-terminal" evidence="3">
    <location>
        <begin position="384"/>
        <end position="549"/>
    </location>
</feature>
<feature type="domain" description="Calcineurin-like phosphoesterase" evidence="2">
    <location>
        <begin position="55"/>
        <end position="285"/>
    </location>
</feature>
<evidence type="ECO:0000256" key="1">
    <source>
        <dbReference type="ARBA" id="ARBA00022729"/>
    </source>
</evidence>
<dbReference type="Gene3D" id="3.90.780.10">
    <property type="entry name" value="5'-Nucleotidase, C-terminal domain"/>
    <property type="match status" value="2"/>
</dbReference>
<keyword evidence="6" id="KW-1185">Reference proteome</keyword>
<evidence type="ECO:0000313" key="5">
    <source>
        <dbReference type="EMBL" id="QDI90422.1"/>
    </source>
</evidence>
<dbReference type="SUPFAM" id="SSF56300">
    <property type="entry name" value="Metallo-dependent phosphatases"/>
    <property type="match status" value="2"/>
</dbReference>
<dbReference type="InterPro" id="IPR006146">
    <property type="entry name" value="5'-Nucleotdase_CS"/>
</dbReference>
<proteinExistence type="predicted"/>
<dbReference type="Proteomes" id="UP000319756">
    <property type="component" value="Chromosome"/>
</dbReference>
<dbReference type="EMBL" id="CP035485">
    <property type="protein sequence ID" value="QDI90422.1"/>
    <property type="molecule type" value="Genomic_DNA"/>
</dbReference>
<feature type="domain" description="FIMAH" evidence="4">
    <location>
        <begin position="647"/>
        <end position="726"/>
    </location>
</feature>
<dbReference type="Pfam" id="PF02872">
    <property type="entry name" value="5_nucleotid_C"/>
    <property type="match status" value="2"/>
</dbReference>
<dbReference type="InterPro" id="IPR006179">
    <property type="entry name" value="5_nucleotidase/apyrase"/>
</dbReference>
<dbReference type="Pfam" id="PF00149">
    <property type="entry name" value="Metallophos"/>
    <property type="match status" value="2"/>
</dbReference>
<evidence type="ECO:0000259" key="2">
    <source>
        <dbReference type="Pfam" id="PF00149"/>
    </source>
</evidence>
<dbReference type="InterPro" id="IPR036907">
    <property type="entry name" value="5'-Nucleotdase_C_sf"/>
</dbReference>